<keyword evidence="1" id="KW-0238">DNA-binding</keyword>
<dbReference type="Proteomes" id="UP000297703">
    <property type="component" value="Unassembled WGS sequence"/>
</dbReference>
<organism evidence="1 2">
    <name type="scientific">Platysternon megacephalum</name>
    <name type="common">big-headed turtle</name>
    <dbReference type="NCBI Taxonomy" id="55544"/>
    <lineage>
        <taxon>Eukaryota</taxon>
        <taxon>Metazoa</taxon>
        <taxon>Chordata</taxon>
        <taxon>Craniata</taxon>
        <taxon>Vertebrata</taxon>
        <taxon>Euteleostomi</taxon>
        <taxon>Archelosauria</taxon>
        <taxon>Testudinata</taxon>
        <taxon>Testudines</taxon>
        <taxon>Cryptodira</taxon>
        <taxon>Durocryptodira</taxon>
        <taxon>Testudinoidea</taxon>
        <taxon>Platysternidae</taxon>
        <taxon>Platysternon</taxon>
    </lineage>
</organism>
<comment type="caution">
    <text evidence="1">The sequence shown here is derived from an EMBL/GenBank/DDBJ whole genome shotgun (WGS) entry which is preliminary data.</text>
</comment>
<dbReference type="GO" id="GO:0003677">
    <property type="term" value="F:DNA binding"/>
    <property type="evidence" value="ECO:0007669"/>
    <property type="project" value="UniProtKB-KW"/>
</dbReference>
<proteinExistence type="predicted"/>
<reference evidence="1 2" key="1">
    <citation type="submission" date="2019-04" db="EMBL/GenBank/DDBJ databases">
        <title>Draft genome of the big-headed turtle Platysternon megacephalum.</title>
        <authorList>
            <person name="Gong S."/>
        </authorList>
    </citation>
    <scope>NUCLEOTIDE SEQUENCE [LARGE SCALE GENOMIC DNA]</scope>
    <source>
        <strain evidence="1">DO16091913</strain>
        <tissue evidence="1">Muscle</tissue>
    </source>
</reference>
<keyword evidence="2" id="KW-1185">Reference proteome</keyword>
<sequence>MGKASIPHTDLSLWLYQMLPQVLTDIQSVPRGTEITAWLLTLLGRTSSSEGTLLLRREGKRSVEIRFTPENSCHTFTDPTTGTELLPLPGTI</sequence>
<evidence type="ECO:0000313" key="1">
    <source>
        <dbReference type="EMBL" id="TFK08237.1"/>
    </source>
</evidence>
<gene>
    <name evidence="1" type="ORF">DR999_PMT08909</name>
</gene>
<evidence type="ECO:0000313" key="2">
    <source>
        <dbReference type="Proteomes" id="UP000297703"/>
    </source>
</evidence>
<accession>A0A4D9ED20</accession>
<dbReference type="AlphaFoldDB" id="A0A4D9ED20"/>
<keyword evidence="1" id="KW-0371">Homeobox</keyword>
<dbReference type="EMBL" id="QXTE01000071">
    <property type="protein sequence ID" value="TFK08237.1"/>
    <property type="molecule type" value="Genomic_DNA"/>
</dbReference>
<name>A0A4D9ED20_9SAUR</name>
<protein>
    <submittedName>
        <fullName evidence="1">Homeobox protein Hox-A3</fullName>
    </submittedName>
</protein>
<reference evidence="1 2" key="2">
    <citation type="submission" date="2019-04" db="EMBL/GenBank/DDBJ databases">
        <title>The genome sequence of big-headed turtle.</title>
        <authorList>
            <person name="Gong S."/>
        </authorList>
    </citation>
    <scope>NUCLEOTIDE SEQUENCE [LARGE SCALE GENOMIC DNA]</scope>
    <source>
        <strain evidence="1">DO16091913</strain>
        <tissue evidence="1">Muscle</tissue>
    </source>
</reference>